<evidence type="ECO:0000313" key="6">
    <source>
        <dbReference type="EMBL" id="QBF27206.1"/>
    </source>
</evidence>
<keyword evidence="2" id="KW-0479">Metal-binding</keyword>
<dbReference type="RefSeq" id="WP_130265068.1">
    <property type="nucleotide sequence ID" value="NZ_CP035952.1"/>
</dbReference>
<sequence>MDVVTYSGGCLCAAVRFTATGPALNPHCCSCKWCQRHTGALTATWVEFAREQVSWTGPAGAPATFRSSDYSSRAFCPTCGSSLGAIDDQPTVALLLGCFDSNQHPALAPTAHSFNDQLPRWWCVQGPTAPGSG</sequence>
<dbReference type="Pfam" id="PF04828">
    <property type="entry name" value="GFA"/>
    <property type="match status" value="1"/>
</dbReference>
<dbReference type="AlphaFoldDB" id="A0A411MK68"/>
<dbReference type="OrthoDB" id="7765631at2"/>
<evidence type="ECO:0000256" key="4">
    <source>
        <dbReference type="ARBA" id="ARBA00023239"/>
    </source>
</evidence>
<dbReference type="InterPro" id="IPR011057">
    <property type="entry name" value="Mss4-like_sf"/>
</dbReference>
<dbReference type="EMBL" id="CP035952">
    <property type="protein sequence ID" value="QBF27206.1"/>
    <property type="molecule type" value="Genomic_DNA"/>
</dbReference>
<gene>
    <name evidence="6" type="ORF">EXN22_16460</name>
</gene>
<keyword evidence="3" id="KW-0862">Zinc</keyword>
<evidence type="ECO:0000256" key="2">
    <source>
        <dbReference type="ARBA" id="ARBA00022723"/>
    </source>
</evidence>
<evidence type="ECO:0000259" key="5">
    <source>
        <dbReference type="PROSITE" id="PS51891"/>
    </source>
</evidence>
<dbReference type="PROSITE" id="PS51891">
    <property type="entry name" value="CENP_V_GFA"/>
    <property type="match status" value="1"/>
</dbReference>
<dbReference type="KEGG" id="ptk:EXN22_16460"/>
<name>A0A411MK68_9PSED</name>
<dbReference type="PANTHER" id="PTHR33337">
    <property type="entry name" value="GFA DOMAIN-CONTAINING PROTEIN"/>
    <property type="match status" value="1"/>
</dbReference>
<dbReference type="GO" id="GO:0016846">
    <property type="term" value="F:carbon-sulfur lyase activity"/>
    <property type="evidence" value="ECO:0007669"/>
    <property type="project" value="InterPro"/>
</dbReference>
<evidence type="ECO:0000256" key="1">
    <source>
        <dbReference type="ARBA" id="ARBA00005495"/>
    </source>
</evidence>
<proteinExistence type="inferred from homology"/>
<keyword evidence="7" id="KW-1185">Reference proteome</keyword>
<dbReference type="InterPro" id="IPR006913">
    <property type="entry name" value="CENP-V/GFA"/>
</dbReference>
<feature type="domain" description="CENP-V/GFA" evidence="5">
    <location>
        <begin position="6"/>
        <end position="115"/>
    </location>
</feature>
<keyword evidence="4" id="KW-0456">Lyase</keyword>
<dbReference type="PANTHER" id="PTHR33337:SF40">
    <property type="entry name" value="CENP-V_GFA DOMAIN-CONTAINING PROTEIN-RELATED"/>
    <property type="match status" value="1"/>
</dbReference>
<dbReference type="SUPFAM" id="SSF51316">
    <property type="entry name" value="Mss4-like"/>
    <property type="match status" value="1"/>
</dbReference>
<dbReference type="Gene3D" id="3.90.1590.10">
    <property type="entry name" value="glutathione-dependent formaldehyde- activating enzyme (gfa)"/>
    <property type="match status" value="1"/>
</dbReference>
<evidence type="ECO:0000256" key="3">
    <source>
        <dbReference type="ARBA" id="ARBA00022833"/>
    </source>
</evidence>
<evidence type="ECO:0000313" key="7">
    <source>
        <dbReference type="Proteomes" id="UP000291130"/>
    </source>
</evidence>
<organism evidence="6 7">
    <name type="scientific">Pseudomonas tructae</name>
    <dbReference type="NCBI Taxonomy" id="2518644"/>
    <lineage>
        <taxon>Bacteria</taxon>
        <taxon>Pseudomonadati</taxon>
        <taxon>Pseudomonadota</taxon>
        <taxon>Gammaproteobacteria</taxon>
        <taxon>Pseudomonadales</taxon>
        <taxon>Pseudomonadaceae</taxon>
        <taxon>Pseudomonas</taxon>
    </lineage>
</organism>
<dbReference type="GO" id="GO:0046872">
    <property type="term" value="F:metal ion binding"/>
    <property type="evidence" value="ECO:0007669"/>
    <property type="project" value="UniProtKB-KW"/>
</dbReference>
<dbReference type="Proteomes" id="UP000291130">
    <property type="component" value="Chromosome"/>
</dbReference>
<accession>A0A411MK68</accession>
<reference evidence="6 7" key="1">
    <citation type="submission" date="2019-02" db="EMBL/GenBank/DDBJ databases">
        <title>Complete genome sequence of Pseudomonas sp. SNU WT1 isolated from rainbow trout.</title>
        <authorList>
            <person name="Oh W.T."/>
            <person name="Park S.C."/>
        </authorList>
    </citation>
    <scope>NUCLEOTIDE SEQUENCE [LARGE SCALE GENOMIC DNA]</scope>
    <source>
        <strain evidence="6 7">SNU WT1</strain>
    </source>
</reference>
<comment type="similarity">
    <text evidence="1">Belongs to the Gfa family.</text>
</comment>
<protein>
    <submittedName>
        <fullName evidence="6">GFA family protein</fullName>
    </submittedName>
</protein>